<dbReference type="Pfam" id="PF04055">
    <property type="entry name" value="Radical_SAM"/>
    <property type="match status" value="1"/>
</dbReference>
<accession>A0A518EYL8</accession>
<dbReference type="InterPro" id="IPR050377">
    <property type="entry name" value="Radical_SAM_PqqE_MftC-like"/>
</dbReference>
<evidence type="ECO:0000259" key="7">
    <source>
        <dbReference type="PROSITE" id="PS51918"/>
    </source>
</evidence>
<keyword evidence="4" id="KW-0479">Metal-binding</keyword>
<feature type="domain" description="Radical SAM core" evidence="7">
    <location>
        <begin position="45"/>
        <end position="297"/>
    </location>
</feature>
<keyword evidence="2" id="KW-0004">4Fe-4S</keyword>
<keyword evidence="5" id="KW-0408">Iron</keyword>
<keyword evidence="3" id="KW-0949">S-adenosyl-L-methionine</keyword>
<dbReference type="Proteomes" id="UP000320390">
    <property type="component" value="Chromosome"/>
</dbReference>
<protein>
    <submittedName>
        <fullName evidence="8">Pyrroloquinoline quinone biosynthesis protein PqqE</fullName>
    </submittedName>
</protein>
<dbReference type="InterPro" id="IPR023885">
    <property type="entry name" value="4Fe4S-binding_SPASM_dom"/>
</dbReference>
<dbReference type="OrthoDB" id="7021155at2"/>
<dbReference type="Gene3D" id="3.20.20.70">
    <property type="entry name" value="Aldolase class I"/>
    <property type="match status" value="1"/>
</dbReference>
<dbReference type="SFLD" id="SFLDG01387">
    <property type="entry name" value="BtrN-like_SPASM_domain_contain"/>
    <property type="match status" value="1"/>
</dbReference>
<dbReference type="AlphaFoldDB" id="A0A518EYL8"/>
<evidence type="ECO:0000256" key="5">
    <source>
        <dbReference type="ARBA" id="ARBA00023004"/>
    </source>
</evidence>
<dbReference type="CDD" id="cd21109">
    <property type="entry name" value="SPASM"/>
    <property type="match status" value="1"/>
</dbReference>
<dbReference type="InterPro" id="IPR058240">
    <property type="entry name" value="rSAM_sf"/>
</dbReference>
<dbReference type="SFLD" id="SFLDG01067">
    <property type="entry name" value="SPASM/twitch_domain_containing"/>
    <property type="match status" value="1"/>
</dbReference>
<evidence type="ECO:0000256" key="3">
    <source>
        <dbReference type="ARBA" id="ARBA00022691"/>
    </source>
</evidence>
<dbReference type="GO" id="GO:0046872">
    <property type="term" value="F:metal ion binding"/>
    <property type="evidence" value="ECO:0007669"/>
    <property type="project" value="UniProtKB-KW"/>
</dbReference>
<reference evidence="8 9" key="1">
    <citation type="submission" date="2019-02" db="EMBL/GenBank/DDBJ databases">
        <title>Deep-cultivation of Planctomycetes and their phenomic and genomic characterization uncovers novel biology.</title>
        <authorList>
            <person name="Wiegand S."/>
            <person name="Jogler M."/>
            <person name="Boedeker C."/>
            <person name="Pinto D."/>
            <person name="Vollmers J."/>
            <person name="Rivas-Marin E."/>
            <person name="Kohn T."/>
            <person name="Peeters S.H."/>
            <person name="Heuer A."/>
            <person name="Rast P."/>
            <person name="Oberbeckmann S."/>
            <person name="Bunk B."/>
            <person name="Jeske O."/>
            <person name="Meyerdierks A."/>
            <person name="Storesund J.E."/>
            <person name="Kallscheuer N."/>
            <person name="Luecker S."/>
            <person name="Lage O.M."/>
            <person name="Pohl T."/>
            <person name="Merkel B.J."/>
            <person name="Hornburger P."/>
            <person name="Mueller R.-W."/>
            <person name="Bruemmer F."/>
            <person name="Labrenz M."/>
            <person name="Spormann A.M."/>
            <person name="Op den Camp H."/>
            <person name="Overmann J."/>
            <person name="Amann R."/>
            <person name="Jetten M.S.M."/>
            <person name="Mascher T."/>
            <person name="Medema M.H."/>
            <person name="Devos D.P."/>
            <person name="Kaster A.-K."/>
            <person name="Ovreas L."/>
            <person name="Rohde M."/>
            <person name="Galperin M.Y."/>
            <person name="Jogler C."/>
        </authorList>
    </citation>
    <scope>NUCLEOTIDE SEQUENCE [LARGE SCALE GENOMIC DNA]</scope>
    <source>
        <strain evidence="8 9">Poly30</strain>
    </source>
</reference>
<dbReference type="InterPro" id="IPR013785">
    <property type="entry name" value="Aldolase_TIM"/>
</dbReference>
<dbReference type="SUPFAM" id="SSF102114">
    <property type="entry name" value="Radical SAM enzymes"/>
    <property type="match status" value="1"/>
</dbReference>
<dbReference type="GO" id="GO:0051539">
    <property type="term" value="F:4 iron, 4 sulfur cluster binding"/>
    <property type="evidence" value="ECO:0007669"/>
    <property type="project" value="UniProtKB-KW"/>
</dbReference>
<dbReference type="PROSITE" id="PS51918">
    <property type="entry name" value="RADICAL_SAM"/>
    <property type="match status" value="1"/>
</dbReference>
<dbReference type="PANTHER" id="PTHR11228:SF7">
    <property type="entry name" value="PQQA PEPTIDE CYCLASE"/>
    <property type="match status" value="1"/>
</dbReference>
<evidence type="ECO:0000313" key="9">
    <source>
        <dbReference type="Proteomes" id="UP000320390"/>
    </source>
</evidence>
<organism evidence="8 9">
    <name type="scientific">Saltatorellus ferox</name>
    <dbReference type="NCBI Taxonomy" id="2528018"/>
    <lineage>
        <taxon>Bacteria</taxon>
        <taxon>Pseudomonadati</taxon>
        <taxon>Planctomycetota</taxon>
        <taxon>Planctomycetia</taxon>
        <taxon>Planctomycetia incertae sedis</taxon>
        <taxon>Saltatorellus</taxon>
    </lineage>
</organism>
<sequence length="394" mass="45209">MASSQARRLAHYGLHERHKLRGLARLFWTTKIQSARRLARPDHAAALPPLVTINVNYACNLRCVQCWEWGENGAFKDLPKEVIARQLSLTQWEALFDQLERWRPYLYFFGGEPFLRPDMPELIGAASRRGLLTSVNTNMTQITPELADRIVAGGLDYIVASLDGPEEINDAIRIGKDSYARTVAGIRNLMEARRRGRTPFPLIEICCTVTRHNQEHLVATAEIAHELGVDHFKLQHQIYSTEEMQRETDERFQSSFGLRPHFGTGFMIHVGNVDPEVLRAQEAELRSRKWSFEFGRRPRLSVKGWDPRLHYFAPDVVFGEAHCHNPWARAVIQPDGEMIVCQGFHDYGLGNVAEKPFDEIWNSAGMRRFRASLLKDGLFPYCSRCCELYELDES</sequence>
<dbReference type="SFLD" id="SFLDG01386">
    <property type="entry name" value="main_SPASM_domain-containing"/>
    <property type="match status" value="1"/>
</dbReference>
<dbReference type="InterPro" id="IPR007197">
    <property type="entry name" value="rSAM"/>
</dbReference>
<dbReference type="CDD" id="cd01335">
    <property type="entry name" value="Radical_SAM"/>
    <property type="match status" value="1"/>
</dbReference>
<dbReference type="PANTHER" id="PTHR11228">
    <property type="entry name" value="RADICAL SAM DOMAIN PROTEIN"/>
    <property type="match status" value="1"/>
</dbReference>
<evidence type="ECO:0000256" key="2">
    <source>
        <dbReference type="ARBA" id="ARBA00022485"/>
    </source>
</evidence>
<dbReference type="PIRSF" id="PIRSF037420">
    <property type="entry name" value="PQQ_syn_pqqE"/>
    <property type="match status" value="1"/>
</dbReference>
<evidence type="ECO:0000313" key="8">
    <source>
        <dbReference type="EMBL" id="QDV09182.1"/>
    </source>
</evidence>
<evidence type="ECO:0000256" key="6">
    <source>
        <dbReference type="ARBA" id="ARBA00023014"/>
    </source>
</evidence>
<proteinExistence type="predicted"/>
<name>A0A518EYL8_9BACT</name>
<keyword evidence="6" id="KW-0411">Iron-sulfur</keyword>
<dbReference type="InterPro" id="IPR017200">
    <property type="entry name" value="PqqE-like"/>
</dbReference>
<evidence type="ECO:0000256" key="4">
    <source>
        <dbReference type="ARBA" id="ARBA00022723"/>
    </source>
</evidence>
<dbReference type="RefSeq" id="WP_145203131.1">
    <property type="nucleotide sequence ID" value="NZ_CP036434.1"/>
</dbReference>
<keyword evidence="9" id="KW-1185">Reference proteome</keyword>
<comment type="cofactor">
    <cofactor evidence="1">
        <name>[4Fe-4S] cluster</name>
        <dbReference type="ChEBI" id="CHEBI:49883"/>
    </cofactor>
</comment>
<dbReference type="SFLD" id="SFLDS00029">
    <property type="entry name" value="Radical_SAM"/>
    <property type="match status" value="1"/>
</dbReference>
<dbReference type="EMBL" id="CP036434">
    <property type="protein sequence ID" value="QDV09182.1"/>
    <property type="molecule type" value="Genomic_DNA"/>
</dbReference>
<dbReference type="Pfam" id="PF13186">
    <property type="entry name" value="SPASM"/>
    <property type="match status" value="1"/>
</dbReference>
<evidence type="ECO:0000256" key="1">
    <source>
        <dbReference type="ARBA" id="ARBA00001966"/>
    </source>
</evidence>
<dbReference type="InterPro" id="IPR034391">
    <property type="entry name" value="AdoMet-like_SPASM_containing"/>
</dbReference>
<dbReference type="GO" id="GO:0003824">
    <property type="term" value="F:catalytic activity"/>
    <property type="evidence" value="ECO:0007669"/>
    <property type="project" value="InterPro"/>
</dbReference>
<gene>
    <name evidence="8" type="ORF">Poly30_47390</name>
</gene>